<reference evidence="4" key="3">
    <citation type="submission" date="2020-12" db="UniProtKB">
        <authorList>
            <consortium name="EnsemblPlants"/>
        </authorList>
    </citation>
    <scope>IDENTIFICATION</scope>
</reference>
<dbReference type="Proteomes" id="UP000006727">
    <property type="component" value="Chromosome 14"/>
</dbReference>
<dbReference type="FunFam" id="3.20.80.10:FF:000015">
    <property type="entry name" value="Heme-binding protein soul2"/>
    <property type="match status" value="1"/>
</dbReference>
<dbReference type="InterPro" id="IPR011256">
    <property type="entry name" value="Reg_factor_effector_dom_sf"/>
</dbReference>
<feature type="signal peptide" evidence="2">
    <location>
        <begin position="1"/>
        <end position="23"/>
    </location>
</feature>
<dbReference type="SUPFAM" id="SSF55136">
    <property type="entry name" value="Probable bacterial effector-binding domain"/>
    <property type="match status" value="1"/>
</dbReference>
<keyword evidence="2" id="KW-0732">Signal</keyword>
<dbReference type="PaxDb" id="3218-PP1S396_10V6.1"/>
<dbReference type="PANTHER" id="PTHR11220">
    <property type="entry name" value="HEME-BINDING PROTEIN-RELATED"/>
    <property type="match status" value="1"/>
</dbReference>
<evidence type="ECO:0000313" key="4">
    <source>
        <dbReference type="EnsemblPlants" id="Pp3c14_1230V3.1"/>
    </source>
</evidence>
<name>A0A2K1JFY8_PHYPA</name>
<evidence type="ECO:0000256" key="1">
    <source>
        <dbReference type="ARBA" id="ARBA00009817"/>
    </source>
</evidence>
<evidence type="ECO:0000313" key="3">
    <source>
        <dbReference type="EMBL" id="PNR40450.1"/>
    </source>
</evidence>
<dbReference type="RefSeq" id="XP_024394369.1">
    <property type="nucleotide sequence ID" value="XM_024538601.2"/>
</dbReference>
<evidence type="ECO:0000256" key="2">
    <source>
        <dbReference type="SAM" id="SignalP"/>
    </source>
</evidence>
<reference evidence="3 5" key="1">
    <citation type="journal article" date="2008" name="Science">
        <title>The Physcomitrella genome reveals evolutionary insights into the conquest of land by plants.</title>
        <authorList>
            <person name="Rensing S."/>
            <person name="Lang D."/>
            <person name="Zimmer A."/>
            <person name="Terry A."/>
            <person name="Salamov A."/>
            <person name="Shapiro H."/>
            <person name="Nishiyama T."/>
            <person name="Perroud P.-F."/>
            <person name="Lindquist E."/>
            <person name="Kamisugi Y."/>
            <person name="Tanahashi T."/>
            <person name="Sakakibara K."/>
            <person name="Fujita T."/>
            <person name="Oishi K."/>
            <person name="Shin-I T."/>
            <person name="Kuroki Y."/>
            <person name="Toyoda A."/>
            <person name="Suzuki Y."/>
            <person name="Hashimoto A."/>
            <person name="Yamaguchi K."/>
            <person name="Sugano A."/>
            <person name="Kohara Y."/>
            <person name="Fujiyama A."/>
            <person name="Anterola A."/>
            <person name="Aoki S."/>
            <person name="Ashton N."/>
            <person name="Barbazuk W.B."/>
            <person name="Barker E."/>
            <person name="Bennetzen J."/>
            <person name="Bezanilla M."/>
            <person name="Blankenship R."/>
            <person name="Cho S.H."/>
            <person name="Dutcher S."/>
            <person name="Estelle M."/>
            <person name="Fawcett J.A."/>
            <person name="Gundlach H."/>
            <person name="Hanada K."/>
            <person name="Heyl A."/>
            <person name="Hicks K.A."/>
            <person name="Hugh J."/>
            <person name="Lohr M."/>
            <person name="Mayer K."/>
            <person name="Melkozernov A."/>
            <person name="Murata T."/>
            <person name="Nelson D."/>
            <person name="Pils B."/>
            <person name="Prigge M."/>
            <person name="Reiss B."/>
            <person name="Renner T."/>
            <person name="Rombauts S."/>
            <person name="Rushton P."/>
            <person name="Sanderfoot A."/>
            <person name="Schween G."/>
            <person name="Shiu S.-H."/>
            <person name="Stueber K."/>
            <person name="Theodoulou F.L."/>
            <person name="Tu H."/>
            <person name="Van de Peer Y."/>
            <person name="Verrier P.J."/>
            <person name="Waters E."/>
            <person name="Wood A."/>
            <person name="Yang L."/>
            <person name="Cove D."/>
            <person name="Cuming A."/>
            <person name="Hasebe M."/>
            <person name="Lucas S."/>
            <person name="Mishler D.B."/>
            <person name="Reski R."/>
            <person name="Grigoriev I."/>
            <person name="Quatrano R.S."/>
            <person name="Boore J.L."/>
        </authorList>
    </citation>
    <scope>NUCLEOTIDE SEQUENCE [LARGE SCALE GENOMIC DNA]</scope>
    <source>
        <strain evidence="4 5">cv. Gransden 2004</strain>
    </source>
</reference>
<feature type="chain" id="PRO_5044576317" description="SOUL heme-binding protein" evidence="2">
    <location>
        <begin position="24"/>
        <end position="231"/>
    </location>
</feature>
<dbReference type="EMBL" id="ABEU02000014">
    <property type="protein sequence ID" value="PNR40450.1"/>
    <property type="molecule type" value="Genomic_DNA"/>
</dbReference>
<dbReference type="Gene3D" id="3.20.80.10">
    <property type="entry name" value="Regulatory factor, effector binding domain"/>
    <property type="match status" value="1"/>
</dbReference>
<accession>A0A2K1JFY8</accession>
<comment type="similarity">
    <text evidence="1">Belongs to the HEBP family.</text>
</comment>
<sequence>MGSGQVMVMLLLLSCVAFEPADGAFLSWSESVLQLFSTAEQPSACGPKVGIETPKCKVILKKRDYELRRCNSKEIWVETMLENSTYESATITGFYRCTNSLGFEITAPVYITPVPRSNGYKVAFFVSSRIKNVNDLPTSTDPEVYFYRPEGAVKAVLGPFGGFPTDKDYAAKVVELKKALDRDGLKYDEKSTLFADYSSPLQFRNRKQEVHVNIISHNAFERLHVLKWLPQ</sequence>
<organism evidence="3">
    <name type="scientific">Physcomitrium patens</name>
    <name type="common">Spreading-leaved earth moss</name>
    <name type="synonym">Physcomitrella patens</name>
    <dbReference type="NCBI Taxonomy" id="3218"/>
    <lineage>
        <taxon>Eukaryota</taxon>
        <taxon>Viridiplantae</taxon>
        <taxon>Streptophyta</taxon>
        <taxon>Embryophyta</taxon>
        <taxon>Bryophyta</taxon>
        <taxon>Bryophytina</taxon>
        <taxon>Bryopsida</taxon>
        <taxon>Funariidae</taxon>
        <taxon>Funariales</taxon>
        <taxon>Funariaceae</taxon>
        <taxon>Physcomitrium</taxon>
    </lineage>
</organism>
<dbReference type="OrthoDB" id="6424451at2759"/>
<dbReference type="Gramene" id="Pp3c14_1230V3.2">
    <property type="protein sequence ID" value="Pp3c14_1230V3.2"/>
    <property type="gene ID" value="Pp3c14_1230"/>
</dbReference>
<dbReference type="Pfam" id="PF04832">
    <property type="entry name" value="SOUL"/>
    <property type="match status" value="1"/>
</dbReference>
<dbReference type="PANTHER" id="PTHR11220:SF71">
    <property type="entry name" value="SOUL HEME-BINDING PROTEIN"/>
    <property type="match status" value="1"/>
</dbReference>
<evidence type="ECO:0000313" key="5">
    <source>
        <dbReference type="Proteomes" id="UP000006727"/>
    </source>
</evidence>
<dbReference type="Gramene" id="Pp3c14_1230V3.1">
    <property type="protein sequence ID" value="Pp3c14_1230V3.1"/>
    <property type="gene ID" value="Pp3c14_1230"/>
</dbReference>
<dbReference type="EnsemblPlants" id="Pp3c14_1230V3.1">
    <property type="protein sequence ID" value="Pp3c14_1230V3.1"/>
    <property type="gene ID" value="Pp3c14_1230"/>
</dbReference>
<protein>
    <recommendedName>
        <fullName evidence="6">SOUL heme-binding protein</fullName>
    </recommendedName>
</protein>
<dbReference type="EnsemblPlants" id="Pp3c14_1230V3.2">
    <property type="protein sequence ID" value="Pp3c14_1230V3.2"/>
    <property type="gene ID" value="Pp3c14_1230"/>
</dbReference>
<evidence type="ECO:0008006" key="6">
    <source>
        <dbReference type="Google" id="ProtNLM"/>
    </source>
</evidence>
<gene>
    <name evidence="4" type="primary">LOC112291343</name>
    <name evidence="3" type="ORF">PHYPA_017852</name>
</gene>
<dbReference type="InterPro" id="IPR006917">
    <property type="entry name" value="SOUL_heme-bd"/>
</dbReference>
<keyword evidence="5" id="KW-1185">Reference proteome</keyword>
<reference evidence="3 5" key="2">
    <citation type="journal article" date="2018" name="Plant J.">
        <title>The Physcomitrella patens chromosome-scale assembly reveals moss genome structure and evolution.</title>
        <authorList>
            <person name="Lang D."/>
            <person name="Ullrich K.K."/>
            <person name="Murat F."/>
            <person name="Fuchs J."/>
            <person name="Jenkins J."/>
            <person name="Haas F.B."/>
            <person name="Piednoel M."/>
            <person name="Gundlach H."/>
            <person name="Van Bel M."/>
            <person name="Meyberg R."/>
            <person name="Vives C."/>
            <person name="Morata J."/>
            <person name="Symeonidi A."/>
            <person name="Hiss M."/>
            <person name="Muchero W."/>
            <person name="Kamisugi Y."/>
            <person name="Saleh O."/>
            <person name="Blanc G."/>
            <person name="Decker E.L."/>
            <person name="van Gessel N."/>
            <person name="Grimwood J."/>
            <person name="Hayes R.D."/>
            <person name="Graham S.W."/>
            <person name="Gunter L.E."/>
            <person name="McDaniel S.F."/>
            <person name="Hoernstein S.N.W."/>
            <person name="Larsson A."/>
            <person name="Li F.W."/>
            <person name="Perroud P.F."/>
            <person name="Phillips J."/>
            <person name="Ranjan P."/>
            <person name="Rokshar D.S."/>
            <person name="Rothfels C.J."/>
            <person name="Schneider L."/>
            <person name="Shu S."/>
            <person name="Stevenson D.W."/>
            <person name="Thummler F."/>
            <person name="Tillich M."/>
            <person name="Villarreal Aguilar J.C."/>
            <person name="Widiez T."/>
            <person name="Wong G.K."/>
            <person name="Wymore A."/>
            <person name="Zhang Y."/>
            <person name="Zimmer A.D."/>
            <person name="Quatrano R.S."/>
            <person name="Mayer K.F.X."/>
            <person name="Goodstein D."/>
            <person name="Casacuberta J.M."/>
            <person name="Vandepoele K."/>
            <person name="Reski R."/>
            <person name="Cuming A.C."/>
            <person name="Tuskan G.A."/>
            <person name="Maumus F."/>
            <person name="Salse J."/>
            <person name="Schmutz J."/>
            <person name="Rensing S.A."/>
        </authorList>
    </citation>
    <scope>NUCLEOTIDE SEQUENCE [LARGE SCALE GENOMIC DNA]</scope>
    <source>
        <strain evidence="4 5">cv. Gransden 2004</strain>
    </source>
</reference>
<dbReference type="GeneID" id="112291343"/>
<proteinExistence type="inferred from homology"/>
<dbReference type="AlphaFoldDB" id="A0A2K1JFY8"/>